<dbReference type="RefSeq" id="WP_345934245.1">
    <property type="nucleotide sequence ID" value="NZ_JBBKTV010000007.1"/>
</dbReference>
<dbReference type="PANTHER" id="PTHR30055">
    <property type="entry name" value="HTH-TYPE TRANSCRIPTIONAL REGULATOR RUTR"/>
    <property type="match status" value="1"/>
</dbReference>
<proteinExistence type="predicted"/>
<protein>
    <submittedName>
        <fullName evidence="6">TetR/AcrR family transcriptional regulator</fullName>
    </submittedName>
</protein>
<feature type="domain" description="HTH tetR-type" evidence="5">
    <location>
        <begin position="10"/>
        <end position="70"/>
    </location>
</feature>
<evidence type="ECO:0000313" key="7">
    <source>
        <dbReference type="Proteomes" id="UP001413721"/>
    </source>
</evidence>
<evidence type="ECO:0000256" key="1">
    <source>
        <dbReference type="ARBA" id="ARBA00023015"/>
    </source>
</evidence>
<evidence type="ECO:0000313" key="6">
    <source>
        <dbReference type="EMBL" id="MEN2991249.1"/>
    </source>
</evidence>
<dbReference type="PANTHER" id="PTHR30055:SF234">
    <property type="entry name" value="HTH-TYPE TRANSCRIPTIONAL REGULATOR BETI"/>
    <property type="match status" value="1"/>
</dbReference>
<keyword evidence="3" id="KW-0804">Transcription</keyword>
<dbReference type="InterPro" id="IPR050109">
    <property type="entry name" value="HTH-type_TetR-like_transc_reg"/>
</dbReference>
<dbReference type="Proteomes" id="UP001413721">
    <property type="component" value="Unassembled WGS sequence"/>
</dbReference>
<dbReference type="InterPro" id="IPR001647">
    <property type="entry name" value="HTH_TetR"/>
</dbReference>
<dbReference type="Gene3D" id="1.10.357.10">
    <property type="entry name" value="Tetracycline Repressor, domain 2"/>
    <property type="match status" value="1"/>
</dbReference>
<organism evidence="6 7">
    <name type="scientific">Tistrella arctica</name>
    <dbReference type="NCBI Taxonomy" id="3133430"/>
    <lineage>
        <taxon>Bacteria</taxon>
        <taxon>Pseudomonadati</taxon>
        <taxon>Pseudomonadota</taxon>
        <taxon>Alphaproteobacteria</taxon>
        <taxon>Geminicoccales</taxon>
        <taxon>Geminicoccaceae</taxon>
        <taxon>Tistrella</taxon>
    </lineage>
</organism>
<keyword evidence="1" id="KW-0805">Transcription regulation</keyword>
<dbReference type="Pfam" id="PF00440">
    <property type="entry name" value="TetR_N"/>
    <property type="match status" value="1"/>
</dbReference>
<dbReference type="InterPro" id="IPR009057">
    <property type="entry name" value="Homeodomain-like_sf"/>
</dbReference>
<keyword evidence="2 4" id="KW-0238">DNA-binding</keyword>
<accession>A0ABU9YR21</accession>
<dbReference type="EMBL" id="JBBKTW010000010">
    <property type="protein sequence ID" value="MEN2991249.1"/>
    <property type="molecule type" value="Genomic_DNA"/>
</dbReference>
<name>A0ABU9YR21_9PROT</name>
<sequence length="207" mass="21810">MARPRKDQAIDIPDRAVSETIRLLESREPEAVTMAEVAAAVGCSAPALYNHFRNRDALLRAVHDAGFARLFDTKLSVAVASGGDAMARLRLGGLAYLRFAADNPALYRLMFSPPPAVAAMPDPFAADPGMTSLVFLKAGIQAAQAEGYLPGRDPDLVAFTMWSAVHGAAALIAAGRIPAATRPVDALLTGTVDTIMGLIADTRRPDG</sequence>
<dbReference type="Pfam" id="PF13305">
    <property type="entry name" value="TetR_C_33"/>
    <property type="match status" value="1"/>
</dbReference>
<dbReference type="SUPFAM" id="SSF46689">
    <property type="entry name" value="Homeodomain-like"/>
    <property type="match status" value="1"/>
</dbReference>
<dbReference type="PROSITE" id="PS50977">
    <property type="entry name" value="HTH_TETR_2"/>
    <property type="match status" value="1"/>
</dbReference>
<dbReference type="InterPro" id="IPR036271">
    <property type="entry name" value="Tet_transcr_reg_TetR-rel_C_sf"/>
</dbReference>
<dbReference type="SUPFAM" id="SSF48498">
    <property type="entry name" value="Tetracyclin repressor-like, C-terminal domain"/>
    <property type="match status" value="1"/>
</dbReference>
<comment type="caution">
    <text evidence="6">The sequence shown here is derived from an EMBL/GenBank/DDBJ whole genome shotgun (WGS) entry which is preliminary data.</text>
</comment>
<evidence type="ECO:0000259" key="5">
    <source>
        <dbReference type="PROSITE" id="PS50977"/>
    </source>
</evidence>
<evidence type="ECO:0000256" key="3">
    <source>
        <dbReference type="ARBA" id="ARBA00023163"/>
    </source>
</evidence>
<evidence type="ECO:0000256" key="2">
    <source>
        <dbReference type="ARBA" id="ARBA00023125"/>
    </source>
</evidence>
<feature type="DNA-binding region" description="H-T-H motif" evidence="4">
    <location>
        <begin position="33"/>
        <end position="52"/>
    </location>
</feature>
<dbReference type="InterPro" id="IPR025996">
    <property type="entry name" value="MT1864/Rv1816-like_C"/>
</dbReference>
<keyword evidence="7" id="KW-1185">Reference proteome</keyword>
<gene>
    <name evidence="6" type="ORF">WG926_23250</name>
</gene>
<reference evidence="6 7" key="1">
    <citation type="submission" date="2024-03" db="EMBL/GenBank/DDBJ databases">
        <title>High-quality draft genome sequencing of Tistrella sp. BH-R2-4.</title>
        <authorList>
            <person name="Dong C."/>
        </authorList>
    </citation>
    <scope>NUCLEOTIDE SEQUENCE [LARGE SCALE GENOMIC DNA]</scope>
    <source>
        <strain evidence="6 7">BH-R2-4</strain>
    </source>
</reference>
<evidence type="ECO:0000256" key="4">
    <source>
        <dbReference type="PROSITE-ProRule" id="PRU00335"/>
    </source>
</evidence>